<dbReference type="PANTHER" id="PTHR43918">
    <property type="entry name" value="ACETYLCHOLINESTERASE"/>
    <property type="match status" value="1"/>
</dbReference>
<evidence type="ECO:0000256" key="5">
    <source>
        <dbReference type="ARBA" id="ARBA00023180"/>
    </source>
</evidence>
<dbReference type="PANTHER" id="PTHR43918:SF4">
    <property type="entry name" value="CARBOXYLIC ESTER HYDROLASE"/>
    <property type="match status" value="1"/>
</dbReference>
<dbReference type="InterPro" id="IPR029058">
    <property type="entry name" value="AB_hydrolase_fold"/>
</dbReference>
<dbReference type="PROSITE" id="PS00122">
    <property type="entry name" value="CARBOXYLESTERASE_B_1"/>
    <property type="match status" value="2"/>
</dbReference>
<evidence type="ECO:0000256" key="2">
    <source>
        <dbReference type="ARBA" id="ARBA00022487"/>
    </source>
</evidence>
<dbReference type="EMBL" id="CAJPIZ010009643">
    <property type="protein sequence ID" value="CAG2111987.1"/>
    <property type="molecule type" value="Genomic_DNA"/>
</dbReference>
<dbReference type="Pfam" id="PF00135">
    <property type="entry name" value="COesterase"/>
    <property type="match status" value="2"/>
</dbReference>
<keyword evidence="3" id="KW-0378">Hydrolase</keyword>
<keyword evidence="2" id="KW-0719">Serine esterase</keyword>
<dbReference type="InterPro" id="IPR002018">
    <property type="entry name" value="CarbesteraseB"/>
</dbReference>
<dbReference type="GO" id="GO:0019695">
    <property type="term" value="P:choline metabolic process"/>
    <property type="evidence" value="ECO:0007669"/>
    <property type="project" value="TreeGrafter"/>
</dbReference>
<feature type="active site" description="Charge relay system" evidence="7">
    <location>
        <position position="817"/>
    </location>
</feature>
<dbReference type="GO" id="GO:0005886">
    <property type="term" value="C:plasma membrane"/>
    <property type="evidence" value="ECO:0007669"/>
    <property type="project" value="TreeGrafter"/>
</dbReference>
<sequence length="870" mass="97450">DIIDATKPKNSCTQDKSALPPEAAISEDCLVLNIWTPNAGNNNTNKSQLKPVMFWIYGGGLSSGSIFVDYFNGKVLATNDVMIVSTNYRLGPFGFLYGDREDAPGNVGFYDQLLALKWVRENAEQFGGDRDQITIFGESAGSWSVSTQIFSPLTKGLFKRAIMESGALMFSKSQDPISTGEALQAAKNMAKHFNCSESEEWLQCLRGLPADKLRTVTIFPTFPVLGTEYLPISAQKAFTEKNFRTDIDLLTGLVRDEGSILAELMVGPLANPLTVQSFKQYINKTNAIYRGLDVQRWTDYYLQNVNQSDPRALRWAFYDFFGDVSNKCPTYLFAKQFYLNRDKSHKCDPETMGICHGMDIPYVFGLPLTTPGFTPEDQALSRAVMKMWTRNCIDVKTTSGVVRGQTIDVLNVSIDQFLGIPYAEPPVGRLRFAKPEPIKTPKPDIIDATKPKNSCIQNVSLLVPNLTFSEDCLVLNIWTPNVGNNNTNKSQLKPIMFFIHGGGLTSGSIFVDYFNGKVLATNDVMIVSTNYRLGPFGFLYGDREDAPGNVGLFDQLLALKWVRENAEQFGGDRDEITIFGQSAGSWSVSTQIFSPLTKGLFKRAIMESGAILYSKSRDPISTGEALQSAKNIAKRFNCSESEEWLQCLREIPADRLQTVTIFPTFPVLGTQYLPISAQEAFREKTFRTDIDLLSGLVRDEGSSLAEPMVGPLPNPLTVESFRQYINKTNAIYRGLDVQRWTDYYLQNVNQSDPRALRWAFYDFLGDITNKCPTYLFAKQFYLNRDRSHNVYFYELTYENPIVAKLMKCDPETMGICHGMDIPYVFGLPLTTPGFTPEDQALSRAVMTMWTRPKTVKIIIMNRSLPTGGSA</sequence>
<dbReference type="PRINTS" id="PR00878">
    <property type="entry name" value="CHOLNESTRASE"/>
</dbReference>
<feature type="domain" description="Carboxylesterase type B" evidence="8">
    <location>
        <begin position="395"/>
        <end position="850"/>
    </location>
</feature>
<dbReference type="InterPro" id="IPR050654">
    <property type="entry name" value="AChE-related_enzymes"/>
</dbReference>
<evidence type="ECO:0000256" key="4">
    <source>
        <dbReference type="ARBA" id="ARBA00023157"/>
    </source>
</evidence>
<keyword evidence="5" id="KW-0325">Glycoprotein</keyword>
<name>A0A7R9L0D1_9ACAR</name>
<dbReference type="Proteomes" id="UP000759131">
    <property type="component" value="Unassembled WGS sequence"/>
</dbReference>
<dbReference type="EMBL" id="OC864218">
    <property type="protein sequence ID" value="CAD7631557.1"/>
    <property type="molecule type" value="Genomic_DNA"/>
</dbReference>
<feature type="non-terminal residue" evidence="9">
    <location>
        <position position="870"/>
    </location>
</feature>
<keyword evidence="4" id="KW-1015">Disulfide bond</keyword>
<comment type="similarity">
    <text evidence="1">Belongs to the type-B carboxylesterase/lipase family.</text>
</comment>
<dbReference type="OrthoDB" id="6846267at2759"/>
<evidence type="ECO:0000256" key="6">
    <source>
        <dbReference type="ARBA" id="ARBA00048484"/>
    </source>
</evidence>
<reference evidence="9" key="1">
    <citation type="submission" date="2020-11" db="EMBL/GenBank/DDBJ databases">
        <authorList>
            <person name="Tran Van P."/>
        </authorList>
    </citation>
    <scope>NUCLEOTIDE SEQUENCE</scope>
</reference>
<dbReference type="AlphaFoldDB" id="A0A7R9L0D1"/>
<dbReference type="InterPro" id="IPR000997">
    <property type="entry name" value="Cholinesterase"/>
</dbReference>
<evidence type="ECO:0000313" key="10">
    <source>
        <dbReference type="Proteomes" id="UP000759131"/>
    </source>
</evidence>
<organism evidence="9">
    <name type="scientific">Medioppia subpectinata</name>
    <dbReference type="NCBI Taxonomy" id="1979941"/>
    <lineage>
        <taxon>Eukaryota</taxon>
        <taxon>Metazoa</taxon>
        <taxon>Ecdysozoa</taxon>
        <taxon>Arthropoda</taxon>
        <taxon>Chelicerata</taxon>
        <taxon>Arachnida</taxon>
        <taxon>Acari</taxon>
        <taxon>Acariformes</taxon>
        <taxon>Sarcoptiformes</taxon>
        <taxon>Oribatida</taxon>
        <taxon>Brachypylina</taxon>
        <taxon>Oppioidea</taxon>
        <taxon>Oppiidae</taxon>
        <taxon>Medioppia</taxon>
    </lineage>
</organism>
<evidence type="ECO:0000313" key="9">
    <source>
        <dbReference type="EMBL" id="CAD7631557.1"/>
    </source>
</evidence>
<feature type="domain" description="Carboxylesterase type B" evidence="8">
    <location>
        <begin position="2"/>
        <end position="389"/>
    </location>
</feature>
<feature type="active site" description="Acyl-ester intermediate" evidence="7">
    <location>
        <position position="582"/>
    </location>
</feature>
<proteinExistence type="inferred from homology"/>
<dbReference type="SUPFAM" id="SSF53474">
    <property type="entry name" value="alpha/beta-Hydrolases"/>
    <property type="match status" value="2"/>
</dbReference>
<comment type="catalytic activity">
    <reaction evidence="6">
        <text>acetylcholine + H2O = choline + acetate + H(+)</text>
        <dbReference type="Rhea" id="RHEA:17561"/>
        <dbReference type="ChEBI" id="CHEBI:15354"/>
        <dbReference type="ChEBI" id="CHEBI:15355"/>
        <dbReference type="ChEBI" id="CHEBI:15377"/>
        <dbReference type="ChEBI" id="CHEBI:15378"/>
        <dbReference type="ChEBI" id="CHEBI:30089"/>
        <dbReference type="EC" id="3.1.1.7"/>
    </reaction>
</comment>
<evidence type="ECO:0000259" key="8">
    <source>
        <dbReference type="Pfam" id="PF00135"/>
    </source>
</evidence>
<accession>A0A7R9L0D1</accession>
<dbReference type="GO" id="GO:0006581">
    <property type="term" value="P:acetylcholine catabolic process"/>
    <property type="evidence" value="ECO:0007669"/>
    <property type="project" value="TreeGrafter"/>
</dbReference>
<protein>
    <recommendedName>
        <fullName evidence="8">Carboxylesterase type B domain-containing protein</fullName>
    </recommendedName>
</protein>
<dbReference type="GO" id="GO:0003990">
    <property type="term" value="F:acetylcholinesterase activity"/>
    <property type="evidence" value="ECO:0007669"/>
    <property type="project" value="UniProtKB-EC"/>
</dbReference>
<dbReference type="Gene3D" id="3.40.50.1820">
    <property type="entry name" value="alpha/beta hydrolase"/>
    <property type="match status" value="2"/>
</dbReference>
<dbReference type="GO" id="GO:0005615">
    <property type="term" value="C:extracellular space"/>
    <property type="evidence" value="ECO:0007669"/>
    <property type="project" value="TreeGrafter"/>
</dbReference>
<dbReference type="InterPro" id="IPR019826">
    <property type="entry name" value="Carboxylesterase_B_AS"/>
</dbReference>
<evidence type="ECO:0000256" key="3">
    <source>
        <dbReference type="ARBA" id="ARBA00022801"/>
    </source>
</evidence>
<gene>
    <name evidence="9" type="ORF">OSB1V03_LOCUS11966</name>
</gene>
<evidence type="ECO:0000256" key="1">
    <source>
        <dbReference type="ARBA" id="ARBA00005964"/>
    </source>
</evidence>
<keyword evidence="10" id="KW-1185">Reference proteome</keyword>
<feature type="active site" description="Charge relay system" evidence="7">
    <location>
        <position position="700"/>
    </location>
</feature>
<evidence type="ECO:0000256" key="7">
    <source>
        <dbReference type="PIRSR" id="PIRSR600997-1"/>
    </source>
</evidence>